<evidence type="ECO:0008006" key="5">
    <source>
        <dbReference type="Google" id="ProtNLM"/>
    </source>
</evidence>
<dbReference type="Proteomes" id="UP001597115">
    <property type="component" value="Unassembled WGS sequence"/>
</dbReference>
<name>A0ABW4HXN2_9SPHN</name>
<proteinExistence type="predicted"/>
<keyword evidence="2" id="KW-1133">Transmembrane helix</keyword>
<feature type="transmembrane region" description="Helical" evidence="2">
    <location>
        <begin position="28"/>
        <end position="47"/>
    </location>
</feature>
<evidence type="ECO:0000313" key="3">
    <source>
        <dbReference type="EMBL" id="MFD1610394.1"/>
    </source>
</evidence>
<keyword evidence="2" id="KW-0812">Transmembrane</keyword>
<reference evidence="4" key="1">
    <citation type="journal article" date="2019" name="Int. J. Syst. Evol. Microbiol.">
        <title>The Global Catalogue of Microorganisms (GCM) 10K type strain sequencing project: providing services to taxonomists for standard genome sequencing and annotation.</title>
        <authorList>
            <consortium name="The Broad Institute Genomics Platform"/>
            <consortium name="The Broad Institute Genome Sequencing Center for Infectious Disease"/>
            <person name="Wu L."/>
            <person name="Ma J."/>
        </authorList>
    </citation>
    <scope>NUCLEOTIDE SEQUENCE [LARGE SCALE GENOMIC DNA]</scope>
    <source>
        <strain evidence="4">CGMCC 1.16275</strain>
    </source>
</reference>
<comment type="caution">
    <text evidence="3">The sequence shown here is derived from an EMBL/GenBank/DDBJ whole genome shotgun (WGS) entry which is preliminary data.</text>
</comment>
<evidence type="ECO:0000256" key="2">
    <source>
        <dbReference type="SAM" id="Phobius"/>
    </source>
</evidence>
<organism evidence="3 4">
    <name type="scientific">Sphingomonas tabacisoli</name>
    <dbReference type="NCBI Taxonomy" id="2249466"/>
    <lineage>
        <taxon>Bacteria</taxon>
        <taxon>Pseudomonadati</taxon>
        <taxon>Pseudomonadota</taxon>
        <taxon>Alphaproteobacteria</taxon>
        <taxon>Sphingomonadales</taxon>
        <taxon>Sphingomonadaceae</taxon>
        <taxon>Sphingomonas</taxon>
    </lineage>
</organism>
<keyword evidence="4" id="KW-1185">Reference proteome</keyword>
<accession>A0ABW4HXN2</accession>
<dbReference type="EMBL" id="JBHUDY010000001">
    <property type="protein sequence ID" value="MFD1610394.1"/>
    <property type="molecule type" value="Genomic_DNA"/>
</dbReference>
<evidence type="ECO:0000313" key="4">
    <source>
        <dbReference type="Proteomes" id="UP001597115"/>
    </source>
</evidence>
<feature type="coiled-coil region" evidence="1">
    <location>
        <begin position="81"/>
        <end position="113"/>
    </location>
</feature>
<gene>
    <name evidence="3" type="ORF">ACFSCW_01105</name>
</gene>
<keyword evidence="1" id="KW-0175">Coiled coil</keyword>
<sequence>MSRFRRYNPLVGLRDLRLFLHSRQKHELIFAFLAIVTTLLVITGFMIDARDLKKPYERDIQYVQSWPLNRTDAEIVAAQKADQKTRAAEEAKRKELEAKNRAALKRIDDTLNRWGF</sequence>
<dbReference type="RefSeq" id="WP_380886025.1">
    <property type="nucleotide sequence ID" value="NZ_JBHUDY010000001.1"/>
</dbReference>
<keyword evidence="2" id="KW-0472">Membrane</keyword>
<protein>
    <recommendedName>
        <fullName evidence="5">ABC transporter permease</fullName>
    </recommendedName>
</protein>
<evidence type="ECO:0000256" key="1">
    <source>
        <dbReference type="SAM" id="Coils"/>
    </source>
</evidence>